<dbReference type="InterPro" id="IPR043128">
    <property type="entry name" value="Rev_trsase/Diguanyl_cyclase"/>
</dbReference>
<gene>
    <name evidence="4" type="primary">LOC110746838</name>
</gene>
<accession>A0A6P5RCW7</accession>
<dbReference type="AlphaFoldDB" id="A0A6P5RCW7"/>
<dbReference type="Gene3D" id="3.10.10.10">
    <property type="entry name" value="HIV Type 1 Reverse Transcriptase, subunit A, domain 1"/>
    <property type="match status" value="1"/>
</dbReference>
<evidence type="ECO:0000259" key="2">
    <source>
        <dbReference type="Pfam" id="PF00078"/>
    </source>
</evidence>
<evidence type="ECO:0000313" key="3">
    <source>
        <dbReference type="Proteomes" id="UP000515124"/>
    </source>
</evidence>
<dbReference type="InterPro" id="IPR000477">
    <property type="entry name" value="RT_dom"/>
</dbReference>
<proteinExistence type="predicted"/>
<dbReference type="Proteomes" id="UP000515124">
    <property type="component" value="Unplaced"/>
</dbReference>
<name>A0A6P5RCW7_PRUAV</name>
<dbReference type="SUPFAM" id="SSF56672">
    <property type="entry name" value="DNA/RNA polymerases"/>
    <property type="match status" value="1"/>
</dbReference>
<dbReference type="Gene3D" id="3.30.70.270">
    <property type="match status" value="1"/>
</dbReference>
<reference evidence="4" key="1">
    <citation type="submission" date="2025-08" db="UniProtKB">
        <authorList>
            <consortium name="RefSeq"/>
        </authorList>
    </citation>
    <scope>IDENTIFICATION</scope>
</reference>
<evidence type="ECO:0000313" key="4">
    <source>
        <dbReference type="RefSeq" id="XP_021802765.1"/>
    </source>
</evidence>
<feature type="domain" description="Reverse transcriptase" evidence="2">
    <location>
        <begin position="305"/>
        <end position="446"/>
    </location>
</feature>
<keyword evidence="3" id="KW-1185">Reference proteome</keyword>
<organism evidence="3 4">
    <name type="scientific">Prunus avium</name>
    <name type="common">Cherry</name>
    <name type="synonym">Cerasus avium</name>
    <dbReference type="NCBI Taxonomy" id="42229"/>
    <lineage>
        <taxon>Eukaryota</taxon>
        <taxon>Viridiplantae</taxon>
        <taxon>Streptophyta</taxon>
        <taxon>Embryophyta</taxon>
        <taxon>Tracheophyta</taxon>
        <taxon>Spermatophyta</taxon>
        <taxon>Magnoliopsida</taxon>
        <taxon>eudicotyledons</taxon>
        <taxon>Gunneridae</taxon>
        <taxon>Pentapetalae</taxon>
        <taxon>rosids</taxon>
        <taxon>fabids</taxon>
        <taxon>Rosales</taxon>
        <taxon>Rosaceae</taxon>
        <taxon>Amygdaloideae</taxon>
        <taxon>Amygdaleae</taxon>
        <taxon>Prunus</taxon>
    </lineage>
</organism>
<dbReference type="Pfam" id="PF00078">
    <property type="entry name" value="RVT_1"/>
    <property type="match status" value="1"/>
</dbReference>
<dbReference type="InterPro" id="IPR043502">
    <property type="entry name" value="DNA/RNA_pol_sf"/>
</dbReference>
<sequence length="459" mass="52779">MAGLGNNQDEGDGTCGTGEVVICAEFETFSAAVEESDNESKEGLQEQPPIAPNQNNRNQYIDDFRIKADIPYFNGHLHIEDFLDWLVEVESFFKIMEVPETKMVTEICKVPIFIGKHYKQEVSCDVIDIDASHVLLGRPWKYDTDATHKGRDNVYLFKWGSHKIAMAPVSESGKLEKPKNSSFLGMSNSEQEFEEDIEEVDIVYLVYVKWLLDPLLEGVSCPREVKKIIIDFQELISYDLPNELPPMRHIPHQIDLVPGASLPNLPHYRMSPKENAILKEKIEDLLQKGFIRGSMSPCAVPVLLVPKKDSTCRICVDSRAINKITIKYRFPIPRLEDMLDVLEGSKVFSKIDLRSGYHQIRIKPGDEWQTAFKSKDELYERLVMSFGLSNALRTFMRLINQVMHPFIGLFVVVYFDDILIYNKTKEHLIYLKEVLTILQENKLFIDLKSVLLSRTSYFF</sequence>
<dbReference type="PANTHER" id="PTHR24559:SF442">
    <property type="entry name" value="RNA-DIRECTED DNA POLYMERASE HOMOLOG"/>
    <property type="match status" value="1"/>
</dbReference>
<dbReference type="GeneID" id="110746838"/>
<protein>
    <submittedName>
        <fullName evidence="4">Uncharacterized protein LOC110746838</fullName>
    </submittedName>
</protein>
<dbReference type="CDD" id="cd01647">
    <property type="entry name" value="RT_LTR"/>
    <property type="match status" value="1"/>
</dbReference>
<feature type="region of interest" description="Disordered" evidence="1">
    <location>
        <begin position="34"/>
        <end position="56"/>
    </location>
</feature>
<evidence type="ECO:0000256" key="1">
    <source>
        <dbReference type="SAM" id="MobiDB-lite"/>
    </source>
</evidence>
<dbReference type="KEGG" id="pavi:110746838"/>
<dbReference type="InterPro" id="IPR053134">
    <property type="entry name" value="RNA-dir_DNA_polymerase"/>
</dbReference>
<dbReference type="RefSeq" id="XP_021802765.1">
    <property type="nucleotide sequence ID" value="XM_021947073.1"/>
</dbReference>
<dbReference type="PANTHER" id="PTHR24559">
    <property type="entry name" value="TRANSPOSON TY3-I GAG-POL POLYPROTEIN"/>
    <property type="match status" value="1"/>
</dbReference>